<reference evidence="4" key="1">
    <citation type="submission" date="2013-09" db="EMBL/GenBank/DDBJ databases">
        <title>The Genome Sequence of Anopheles maculatus species B.</title>
        <authorList>
            <consortium name="The Broad Institute Genomics Platform"/>
            <person name="Neafsey D.E."/>
            <person name="Besansky N."/>
            <person name="Howell P."/>
            <person name="Walton C."/>
            <person name="Young S.K."/>
            <person name="Zeng Q."/>
            <person name="Gargeya S."/>
            <person name="Fitzgerald M."/>
            <person name="Haas B."/>
            <person name="Abouelleil A."/>
            <person name="Allen A.W."/>
            <person name="Alvarado L."/>
            <person name="Arachchi H.M."/>
            <person name="Berlin A.M."/>
            <person name="Chapman S.B."/>
            <person name="Gainer-Dewar J."/>
            <person name="Goldberg J."/>
            <person name="Griggs A."/>
            <person name="Gujja S."/>
            <person name="Hansen M."/>
            <person name="Howarth C."/>
            <person name="Imamovic A."/>
            <person name="Ireland A."/>
            <person name="Larimer J."/>
            <person name="McCowan C."/>
            <person name="Murphy C."/>
            <person name="Pearson M."/>
            <person name="Poon T.W."/>
            <person name="Priest M."/>
            <person name="Roberts A."/>
            <person name="Saif S."/>
            <person name="Shea T."/>
            <person name="Sisk P."/>
            <person name="Sykes S."/>
            <person name="Wortman J."/>
            <person name="Nusbaum C."/>
            <person name="Birren B."/>
        </authorList>
    </citation>
    <scope>NUCLEOTIDE SEQUENCE [LARGE SCALE GENOMIC DNA]</scope>
    <source>
        <strain evidence="4">maculatus3</strain>
    </source>
</reference>
<evidence type="ECO:0000256" key="2">
    <source>
        <dbReference type="SAM" id="Phobius"/>
    </source>
</evidence>
<dbReference type="AlphaFoldDB" id="A0A182SVQ7"/>
<name>A0A182SVQ7_9DIPT</name>
<protein>
    <submittedName>
        <fullName evidence="3">Uncharacterized protein</fullName>
    </submittedName>
</protein>
<evidence type="ECO:0000313" key="4">
    <source>
        <dbReference type="Proteomes" id="UP000075901"/>
    </source>
</evidence>
<evidence type="ECO:0000256" key="1">
    <source>
        <dbReference type="SAM" id="MobiDB-lite"/>
    </source>
</evidence>
<keyword evidence="2" id="KW-1133">Transmembrane helix</keyword>
<dbReference type="Proteomes" id="UP000075901">
    <property type="component" value="Unassembled WGS sequence"/>
</dbReference>
<reference evidence="3" key="2">
    <citation type="submission" date="2020-05" db="UniProtKB">
        <authorList>
            <consortium name="EnsemblMetazoa"/>
        </authorList>
    </citation>
    <scope>IDENTIFICATION</scope>
    <source>
        <strain evidence="3">maculatus3</strain>
    </source>
</reference>
<keyword evidence="4" id="KW-1185">Reference proteome</keyword>
<feature type="region of interest" description="Disordered" evidence="1">
    <location>
        <begin position="65"/>
        <end position="94"/>
    </location>
</feature>
<keyword evidence="2" id="KW-0812">Transmembrane</keyword>
<sequence>MMMRGHMVPTPGHVWLWKFSIFPAPLVVGHEPRRPMMMMMMGIGTWAITGLAFFVRPSARVIFRGPRYEAGGPPNQEPPSPPSPTHDHRIGQKVSRLLRSYRQ</sequence>
<feature type="compositionally biased region" description="Pro residues" evidence="1">
    <location>
        <begin position="75"/>
        <end position="84"/>
    </location>
</feature>
<dbReference type="EnsemblMetazoa" id="AMAM014394-RA">
    <property type="protein sequence ID" value="AMAM014394-PA"/>
    <property type="gene ID" value="AMAM014394"/>
</dbReference>
<evidence type="ECO:0000313" key="3">
    <source>
        <dbReference type="EnsemblMetazoa" id="AMAM014394-PA"/>
    </source>
</evidence>
<accession>A0A182SVQ7</accession>
<feature type="transmembrane region" description="Helical" evidence="2">
    <location>
        <begin position="36"/>
        <end position="55"/>
    </location>
</feature>
<proteinExistence type="predicted"/>
<organism evidence="3 4">
    <name type="scientific">Anopheles maculatus</name>
    <dbReference type="NCBI Taxonomy" id="74869"/>
    <lineage>
        <taxon>Eukaryota</taxon>
        <taxon>Metazoa</taxon>
        <taxon>Ecdysozoa</taxon>
        <taxon>Arthropoda</taxon>
        <taxon>Hexapoda</taxon>
        <taxon>Insecta</taxon>
        <taxon>Pterygota</taxon>
        <taxon>Neoptera</taxon>
        <taxon>Endopterygota</taxon>
        <taxon>Diptera</taxon>
        <taxon>Nematocera</taxon>
        <taxon>Culicoidea</taxon>
        <taxon>Culicidae</taxon>
        <taxon>Anophelinae</taxon>
        <taxon>Anopheles</taxon>
        <taxon>Anopheles maculatus group</taxon>
    </lineage>
</organism>
<keyword evidence="2" id="KW-0472">Membrane</keyword>
<dbReference type="VEuPathDB" id="VectorBase:AMAM014394"/>